<gene>
    <name evidence="11" type="ORF">BZ3500_MVSOF-1268-A1-R1_CHR2-1G04528</name>
</gene>
<protein>
    <recommendedName>
        <fullName evidence="3 8">Nicotinate phosphoribosyltransferase</fullName>
        <ecNumber evidence="3 8">6.3.4.21</ecNumber>
    </recommendedName>
</protein>
<sequence>MLIQSLLDTDLYKLSLQNAVRHHFPQAQVEYRFTNRGRTPFTRRMHDAVLVAIKDLGTLRVTSSEVEWLKTNCPYFTPEYLDYLSKFRFDPDQQVKVDFVVENTDEEGVESGRFEIEIKGGWAATILYECQAHVAVSSPYQVPVMAILSEVYFTKVDTAWDYRGQFGWSRRLSRSLMSSTDEGCHLPSSEQAKEKGRQLFLGGCLTSEFGTRRRRSFKAQEIIIRGLMAAHDEYASGEGRGKLSGTSNIFLAMKYGLMPIGTIAHEWIMGIAALHGYEKSNALAMRLWDECYPSKALSVALTDTFSTKPFFDDFVADPERSRTWRGLRQDSGVSWSDPLDFIPMAKEAFLRVGADPKTKVIVFSDGLDVPTCLKLKKASDLAGVGCSFGVGTNLTNDFRRTASPIAPAEDDGSGPVREQGEKSKALNMVIKMYRINDKFCIKISDDLTKNTGDAAEVERAKQILHLGKPQVQDA</sequence>
<evidence type="ECO:0000256" key="8">
    <source>
        <dbReference type="RuleBase" id="RU003838"/>
    </source>
</evidence>
<comment type="similarity">
    <text evidence="2 8">Belongs to the NAPRTase family.</text>
</comment>
<proteinExistence type="inferred from homology"/>
<dbReference type="SUPFAM" id="SSF54675">
    <property type="entry name" value="Nicotinate/Quinolinate PRTase N-terminal domain-like"/>
    <property type="match status" value="1"/>
</dbReference>
<evidence type="ECO:0000256" key="4">
    <source>
        <dbReference type="ARBA" id="ARBA00022553"/>
    </source>
</evidence>
<evidence type="ECO:0000256" key="7">
    <source>
        <dbReference type="ARBA" id="ARBA00048668"/>
    </source>
</evidence>
<dbReference type="GO" id="GO:0005829">
    <property type="term" value="C:cytosol"/>
    <property type="evidence" value="ECO:0007669"/>
    <property type="project" value="TreeGrafter"/>
</dbReference>
<dbReference type="InterPro" id="IPR036068">
    <property type="entry name" value="Nicotinate_pribotase-like_C"/>
</dbReference>
<evidence type="ECO:0000256" key="6">
    <source>
        <dbReference type="ARBA" id="ARBA00022642"/>
    </source>
</evidence>
<dbReference type="Gene3D" id="3.20.140.10">
    <property type="entry name" value="nicotinate phosphoribosyltransferase"/>
    <property type="match status" value="1"/>
</dbReference>
<dbReference type="UniPathway" id="UPA00253">
    <property type="reaction ID" value="UER00457"/>
</dbReference>
<dbReference type="Pfam" id="PF17767">
    <property type="entry name" value="NAPRTase_N"/>
    <property type="match status" value="1"/>
</dbReference>
<evidence type="ECO:0000313" key="12">
    <source>
        <dbReference type="Proteomes" id="UP000249723"/>
    </source>
</evidence>
<dbReference type="GO" id="GO:0004516">
    <property type="term" value="F:nicotinate phosphoribosyltransferase activity"/>
    <property type="evidence" value="ECO:0007669"/>
    <property type="project" value="UniProtKB-UniRule"/>
</dbReference>
<dbReference type="PANTHER" id="PTHR11098:SF1">
    <property type="entry name" value="NICOTINATE PHOSPHORIBOSYLTRANSFERASE"/>
    <property type="match status" value="1"/>
</dbReference>
<evidence type="ECO:0000256" key="1">
    <source>
        <dbReference type="ARBA" id="ARBA00004952"/>
    </source>
</evidence>
<feature type="domain" description="Nicotinate/nicotinamide phosphoribosyltransferase" evidence="9">
    <location>
        <begin position="206"/>
        <end position="467"/>
    </location>
</feature>
<dbReference type="Pfam" id="PF04095">
    <property type="entry name" value="NAPRTase"/>
    <property type="match status" value="1"/>
</dbReference>
<dbReference type="InterPro" id="IPR007229">
    <property type="entry name" value="Nic_PRibTrfase-Fam"/>
</dbReference>
<dbReference type="AlphaFoldDB" id="A0A2X0K7S3"/>
<keyword evidence="5 8" id="KW-0436">Ligase</keyword>
<reference evidence="12" key="1">
    <citation type="submission" date="2016-10" db="EMBL/GenBank/DDBJ databases">
        <authorList>
            <person name="Jeantristanb JTB J.-T."/>
            <person name="Ricardo R."/>
        </authorList>
    </citation>
    <scope>NUCLEOTIDE SEQUENCE [LARGE SCALE GENOMIC DNA]</scope>
</reference>
<evidence type="ECO:0000259" key="10">
    <source>
        <dbReference type="Pfam" id="PF17767"/>
    </source>
</evidence>
<dbReference type="PANTHER" id="PTHR11098">
    <property type="entry name" value="NICOTINATE PHOSPHORIBOSYLTRANSFERASE"/>
    <property type="match status" value="1"/>
</dbReference>
<dbReference type="GO" id="GO:0034355">
    <property type="term" value="P:NAD+ biosynthetic process via the salvage pathway"/>
    <property type="evidence" value="ECO:0007669"/>
    <property type="project" value="TreeGrafter"/>
</dbReference>
<evidence type="ECO:0000313" key="11">
    <source>
        <dbReference type="EMBL" id="SCZ88619.1"/>
    </source>
</evidence>
<comment type="PTM">
    <text evidence="8">Transiently phosphorylated on a His residue during the reaction cycle. Phosphorylation strongly increases the affinity for substrates and increases the rate of nicotinate D-ribonucleotide production. Dephosphorylation regenerates the low-affinity form of the enzyme, leading to product release.</text>
</comment>
<dbReference type="Proteomes" id="UP000249723">
    <property type="component" value="Unassembled WGS sequence"/>
</dbReference>
<evidence type="ECO:0000256" key="3">
    <source>
        <dbReference type="ARBA" id="ARBA00013236"/>
    </source>
</evidence>
<dbReference type="EC" id="6.3.4.21" evidence="3 8"/>
<accession>A0A2X0K7S3</accession>
<evidence type="ECO:0000256" key="2">
    <source>
        <dbReference type="ARBA" id="ARBA00010897"/>
    </source>
</evidence>
<dbReference type="EMBL" id="FMWP01000012">
    <property type="protein sequence ID" value="SCZ88619.1"/>
    <property type="molecule type" value="Genomic_DNA"/>
</dbReference>
<dbReference type="InterPro" id="IPR006406">
    <property type="entry name" value="Nic_PRibTrfase"/>
</dbReference>
<keyword evidence="6 8" id="KW-0662">Pyridine nucleotide biosynthesis</keyword>
<dbReference type="STRING" id="289078.A0A2X0K7S3"/>
<comment type="pathway">
    <text evidence="1 8">Cofactor biosynthesis; NAD(+) biosynthesis; nicotinate D-ribonucleotide from nicotinate: step 1/1.</text>
</comment>
<evidence type="ECO:0000256" key="5">
    <source>
        <dbReference type="ARBA" id="ARBA00022598"/>
    </source>
</evidence>
<evidence type="ECO:0000259" key="9">
    <source>
        <dbReference type="Pfam" id="PF04095"/>
    </source>
</evidence>
<dbReference type="InterPro" id="IPR040727">
    <property type="entry name" value="NAPRTase_N"/>
</dbReference>
<keyword evidence="4" id="KW-0597">Phosphoprotein</keyword>
<dbReference type="NCBIfam" id="TIGR01514">
    <property type="entry name" value="NAPRTase"/>
    <property type="match status" value="1"/>
</dbReference>
<dbReference type="SUPFAM" id="SSF51690">
    <property type="entry name" value="Nicotinate/Quinolinate PRTase C-terminal domain-like"/>
    <property type="match status" value="1"/>
</dbReference>
<organism evidence="11 12">
    <name type="scientific">Microbotryum saponariae</name>
    <dbReference type="NCBI Taxonomy" id="289078"/>
    <lineage>
        <taxon>Eukaryota</taxon>
        <taxon>Fungi</taxon>
        <taxon>Dikarya</taxon>
        <taxon>Basidiomycota</taxon>
        <taxon>Pucciniomycotina</taxon>
        <taxon>Microbotryomycetes</taxon>
        <taxon>Microbotryales</taxon>
        <taxon>Microbotryaceae</taxon>
        <taxon>Microbotryum</taxon>
    </lineage>
</organism>
<feature type="domain" description="Nicotinate phosphoribosyltransferase N-terminal" evidence="10">
    <location>
        <begin position="7"/>
        <end position="131"/>
    </location>
</feature>
<dbReference type="PIRSF" id="PIRSF000484">
    <property type="entry name" value="NAPRT"/>
    <property type="match status" value="1"/>
</dbReference>
<comment type="catalytic activity">
    <reaction evidence="7 8">
        <text>5-phospho-alpha-D-ribose 1-diphosphate + nicotinate + ATP + H2O = nicotinate beta-D-ribonucleotide + ADP + phosphate + diphosphate</text>
        <dbReference type="Rhea" id="RHEA:36163"/>
        <dbReference type="ChEBI" id="CHEBI:15377"/>
        <dbReference type="ChEBI" id="CHEBI:30616"/>
        <dbReference type="ChEBI" id="CHEBI:32544"/>
        <dbReference type="ChEBI" id="CHEBI:33019"/>
        <dbReference type="ChEBI" id="CHEBI:43474"/>
        <dbReference type="ChEBI" id="CHEBI:57502"/>
        <dbReference type="ChEBI" id="CHEBI:58017"/>
        <dbReference type="ChEBI" id="CHEBI:456216"/>
        <dbReference type="EC" id="6.3.4.21"/>
    </reaction>
</comment>
<name>A0A2X0K7S3_9BASI</name>
<comment type="function">
    <text evidence="8">Catalyzes the synthesis of beta-nicotinate D-ribonucleotide from nicotinate and 5-phospho-D-ribose 1-phosphate at the expense of ATP.</text>
</comment>
<keyword evidence="12" id="KW-1185">Reference proteome</keyword>
<dbReference type="InterPro" id="IPR041525">
    <property type="entry name" value="N/Namide_PRibTrfase"/>
</dbReference>